<dbReference type="AlphaFoldDB" id="A0A345BEQ6"/>
<sequence length="132" mass="14838">MAMTEDQKAMIRQHFHEIGMECIKDHMITADDINKFKAKQMPAGPNAPCFLACMFRHIGIMDDNGMVQKESALELAKKVFNDADELKAIEDYLHSCSHINSEPVSDGDKGCDRAMLSYKCMTENAAQFGFDI</sequence>
<dbReference type="EMBL" id="MG788212">
    <property type="protein sequence ID" value="AXF48730.1"/>
    <property type="molecule type" value="mRNA"/>
</dbReference>
<proteinExistence type="evidence at transcript level"/>
<dbReference type="PANTHER" id="PTHR11857">
    <property type="entry name" value="ODORANT BINDING PROTEIN-RELATED"/>
    <property type="match status" value="1"/>
</dbReference>
<dbReference type="GO" id="GO:0005549">
    <property type="term" value="F:odorant binding"/>
    <property type="evidence" value="ECO:0007669"/>
    <property type="project" value="InterPro"/>
</dbReference>
<dbReference type="Pfam" id="PF01395">
    <property type="entry name" value="PBP_GOBP"/>
    <property type="match status" value="1"/>
</dbReference>
<evidence type="ECO:0000313" key="2">
    <source>
        <dbReference type="EMBL" id="AXF48730.1"/>
    </source>
</evidence>
<dbReference type="SMART" id="SM00708">
    <property type="entry name" value="PhBP"/>
    <property type="match status" value="1"/>
</dbReference>
<dbReference type="Gene3D" id="1.10.238.20">
    <property type="entry name" value="Pheromone/general odorant binding protein domain"/>
    <property type="match status" value="1"/>
</dbReference>
<reference evidence="2" key="1">
    <citation type="journal article" date="2018" name="Comp. Biochem. Physiol. Part D Genomics Proteomics">
        <title>Analysis of the grapevine moth Lobesia botrana antennal transcriptome and expression of odorant-binding and chemosensory proteins.</title>
        <authorList>
            <person name="Rojas V."/>
            <person name="Jimenez H."/>
            <person name="Palma-Millanao R."/>
            <person name="Gonzalez-Gonzalez A."/>
            <person name="Machuca J."/>
            <person name="Godoy R."/>
            <person name="Ceballos R."/>
            <person name="Mutis A."/>
            <person name="Venthur H."/>
        </authorList>
    </citation>
    <scope>NUCLEOTIDE SEQUENCE</scope>
</reference>
<dbReference type="InterPro" id="IPR036728">
    <property type="entry name" value="PBP_GOBP_sf"/>
</dbReference>
<dbReference type="GO" id="GO:0007608">
    <property type="term" value="P:sensory perception of smell"/>
    <property type="evidence" value="ECO:0007669"/>
    <property type="project" value="TreeGrafter"/>
</dbReference>
<evidence type="ECO:0000256" key="1">
    <source>
        <dbReference type="ARBA" id="ARBA00022729"/>
    </source>
</evidence>
<dbReference type="CDD" id="cd23992">
    <property type="entry name" value="PBP_GOBP"/>
    <property type="match status" value="1"/>
</dbReference>
<dbReference type="InterPro" id="IPR006170">
    <property type="entry name" value="PBP/GOBP"/>
</dbReference>
<name>A0A345BEQ6_9NEOP</name>
<accession>A0A345BEQ6</accession>
<dbReference type="SUPFAM" id="SSF47565">
    <property type="entry name" value="Insect pheromone/odorant-binding proteins"/>
    <property type="match status" value="1"/>
</dbReference>
<dbReference type="GO" id="GO:0005615">
    <property type="term" value="C:extracellular space"/>
    <property type="evidence" value="ECO:0007669"/>
    <property type="project" value="TreeGrafter"/>
</dbReference>
<protein>
    <submittedName>
        <fullName evidence="2">Odorant-binding protein OBP33</fullName>
    </submittedName>
</protein>
<organism evidence="2">
    <name type="scientific">Lobesia botrana</name>
    <dbReference type="NCBI Taxonomy" id="209534"/>
    <lineage>
        <taxon>Eukaryota</taxon>
        <taxon>Metazoa</taxon>
        <taxon>Ecdysozoa</taxon>
        <taxon>Arthropoda</taxon>
        <taxon>Hexapoda</taxon>
        <taxon>Insecta</taxon>
        <taxon>Pterygota</taxon>
        <taxon>Neoptera</taxon>
        <taxon>Endopterygota</taxon>
        <taxon>Lepidoptera</taxon>
        <taxon>Glossata</taxon>
        <taxon>Ditrysia</taxon>
        <taxon>Tortricoidea</taxon>
        <taxon>Tortricidae</taxon>
        <taxon>Olethreutinae</taxon>
        <taxon>Olethreutini</taxon>
        <taxon>Lobesia</taxon>
    </lineage>
</organism>
<keyword evidence="1" id="KW-0732">Signal</keyword>